<dbReference type="PANTHER" id="PTHR35936">
    <property type="entry name" value="MEMBRANE-BOUND LYTIC MUREIN TRANSGLYCOSYLASE F"/>
    <property type="match status" value="1"/>
</dbReference>
<dbReference type="Pfam" id="PF00497">
    <property type="entry name" value="SBP_bac_3"/>
    <property type="match status" value="1"/>
</dbReference>
<dbReference type="SUPFAM" id="SSF53850">
    <property type="entry name" value="Periplasmic binding protein-like II"/>
    <property type="match status" value="1"/>
</dbReference>
<dbReference type="PANTHER" id="PTHR35936:SF17">
    <property type="entry name" value="ARGININE-BINDING EXTRACELLULAR PROTEIN ARTP"/>
    <property type="match status" value="1"/>
</dbReference>
<evidence type="ECO:0000256" key="1">
    <source>
        <dbReference type="ARBA" id="ARBA00022729"/>
    </source>
</evidence>
<dbReference type="CDD" id="cd13530">
    <property type="entry name" value="PBP2_peptides_like"/>
    <property type="match status" value="1"/>
</dbReference>
<keyword evidence="1" id="KW-0732">Signal</keyword>
<gene>
    <name evidence="3" type="ORF">GKZ28_18630</name>
</gene>
<dbReference type="Proteomes" id="UP000656077">
    <property type="component" value="Unassembled WGS sequence"/>
</dbReference>
<dbReference type="InterPro" id="IPR001638">
    <property type="entry name" value="Solute-binding_3/MltF_N"/>
</dbReference>
<reference evidence="3" key="1">
    <citation type="submission" date="2019-12" db="EMBL/GenBank/DDBJ databases">
        <title>Microbes associate with the intestines of laboratory mice.</title>
        <authorList>
            <person name="Navarre W."/>
            <person name="Wong E."/>
        </authorList>
    </citation>
    <scope>NUCLEOTIDE SEQUENCE</scope>
    <source>
        <strain evidence="3">NM79_F5</strain>
    </source>
</reference>
<proteinExistence type="predicted"/>
<comment type="caution">
    <text evidence="3">The sequence shown here is derived from an EMBL/GenBank/DDBJ whole genome shotgun (WGS) entry which is preliminary data.</text>
</comment>
<organism evidence="3 4">
    <name type="scientific">Clostridium chromiireducens</name>
    <dbReference type="NCBI Taxonomy" id="225345"/>
    <lineage>
        <taxon>Bacteria</taxon>
        <taxon>Bacillati</taxon>
        <taxon>Bacillota</taxon>
        <taxon>Clostridia</taxon>
        <taxon>Eubacteriales</taxon>
        <taxon>Clostridiaceae</taxon>
        <taxon>Clostridium</taxon>
    </lineage>
</organism>
<dbReference type="AlphaFoldDB" id="A0A964RPM4"/>
<evidence type="ECO:0000259" key="2">
    <source>
        <dbReference type="SMART" id="SM00062"/>
    </source>
</evidence>
<dbReference type="SMART" id="SM00062">
    <property type="entry name" value="PBPb"/>
    <property type="match status" value="1"/>
</dbReference>
<name>A0A964RPM4_9CLOT</name>
<evidence type="ECO:0000313" key="3">
    <source>
        <dbReference type="EMBL" id="MVX65699.1"/>
    </source>
</evidence>
<sequence>MKKIFTLIIIIGLIGIVIECTTGSSKIATTNASQDKDRLQTMKEKGIITIVSPPKEIPFFYVEPETKEISGIDADIINEIAKRLGINKVEVKEESFSNLFERLKTDNSIDIAVGGIFITPEREESLEFTKPLYKETETVIVPKFSDINYKSDLKNLVVGVERGTIFVDLAQEWKKNGVVKDVIVFESTTDLLNAICHTKIDAGIADSIVVNSVLSKDDSKLPLRILKDYTPELHGTIGMAVRKNDISLLKSVNEIIDGMRADGTLYAILVENGLDKNNFIETK</sequence>
<protein>
    <submittedName>
        <fullName evidence="3">Transporter substrate-binding domain-containing protein</fullName>
    </submittedName>
</protein>
<accession>A0A964RPM4</accession>
<dbReference type="Gene3D" id="3.40.190.10">
    <property type="entry name" value="Periplasmic binding protein-like II"/>
    <property type="match status" value="2"/>
</dbReference>
<dbReference type="EMBL" id="WSRQ01000036">
    <property type="protein sequence ID" value="MVX65699.1"/>
    <property type="molecule type" value="Genomic_DNA"/>
</dbReference>
<dbReference type="RefSeq" id="WP_160360389.1">
    <property type="nucleotide sequence ID" value="NZ_WSRQ01000036.1"/>
</dbReference>
<evidence type="ECO:0000313" key="4">
    <source>
        <dbReference type="Proteomes" id="UP000656077"/>
    </source>
</evidence>
<feature type="domain" description="Solute-binding protein family 3/N-terminal" evidence="2">
    <location>
        <begin position="47"/>
        <end position="276"/>
    </location>
</feature>